<accession>A0A202ECI8</accession>
<organism evidence="2 3">
    <name type="scientific">Natronolimnobius baerhuensis</name>
    <dbReference type="NCBI Taxonomy" id="253108"/>
    <lineage>
        <taxon>Archaea</taxon>
        <taxon>Methanobacteriati</taxon>
        <taxon>Methanobacteriota</taxon>
        <taxon>Stenosarchaea group</taxon>
        <taxon>Halobacteria</taxon>
        <taxon>Halobacteriales</taxon>
        <taxon>Natrialbaceae</taxon>
        <taxon>Natronolimnobius</taxon>
    </lineage>
</organism>
<reference evidence="2 3" key="1">
    <citation type="submission" date="2017-02" db="EMBL/GenBank/DDBJ databases">
        <title>Natronthermophilus aegyptiacus gen. nov.,sp. nov., an aerobic, extremely halophilic alkalithermophilic archaeon isolated from the athalassohaline Wadi An Natrun, Egypt.</title>
        <authorList>
            <person name="Zhao B."/>
        </authorList>
    </citation>
    <scope>NUCLEOTIDE SEQUENCE [LARGE SCALE GENOMIC DNA]</scope>
    <source>
        <strain evidence="2 3">CGMCC 1.3597</strain>
    </source>
</reference>
<gene>
    <name evidence="2" type="ORF">B2G88_02570</name>
</gene>
<protein>
    <submittedName>
        <fullName evidence="2">Uncharacterized protein</fullName>
    </submittedName>
</protein>
<dbReference type="OrthoDB" id="326607at2157"/>
<dbReference type="AlphaFoldDB" id="A0A202ECI8"/>
<dbReference type="Proteomes" id="UP000196084">
    <property type="component" value="Unassembled WGS sequence"/>
</dbReference>
<comment type="caution">
    <text evidence="2">The sequence shown here is derived from an EMBL/GenBank/DDBJ whole genome shotgun (WGS) entry which is preliminary data.</text>
</comment>
<evidence type="ECO:0000313" key="2">
    <source>
        <dbReference type="EMBL" id="OVE85720.1"/>
    </source>
</evidence>
<evidence type="ECO:0000313" key="3">
    <source>
        <dbReference type="Proteomes" id="UP000196084"/>
    </source>
</evidence>
<keyword evidence="1" id="KW-0472">Membrane</keyword>
<sequence length="178" mass="19966">MNFETEAYIDEYVIDGRNTGVFAGDDTSITYTPEHSDMSSSVSIPTDEITSVTFRRNTSFLRNQFLGWFFAAVTLVLILIVSLFTVGAITGGSISQRMMLMILFMFLMVLGGISTTYEYFNGEEYDVIIASIRSDDGESQVFTGRMKNTDFVEACGELIESDIETQNLNKKLRSELDD</sequence>
<proteinExistence type="predicted"/>
<dbReference type="EMBL" id="MWPH01000001">
    <property type="protein sequence ID" value="OVE85720.1"/>
    <property type="molecule type" value="Genomic_DNA"/>
</dbReference>
<evidence type="ECO:0000256" key="1">
    <source>
        <dbReference type="SAM" id="Phobius"/>
    </source>
</evidence>
<name>A0A202ECI8_9EURY</name>
<dbReference type="RefSeq" id="WP_054864156.1">
    <property type="nucleotide sequence ID" value="NZ_MWPH01000001.1"/>
</dbReference>
<keyword evidence="1" id="KW-1133">Transmembrane helix</keyword>
<feature type="transmembrane region" description="Helical" evidence="1">
    <location>
        <begin position="65"/>
        <end position="86"/>
    </location>
</feature>
<feature type="transmembrane region" description="Helical" evidence="1">
    <location>
        <begin position="98"/>
        <end position="117"/>
    </location>
</feature>
<keyword evidence="3" id="KW-1185">Reference proteome</keyword>
<keyword evidence="1" id="KW-0812">Transmembrane</keyword>